<gene>
    <name evidence="9" type="primary">LOC115810492</name>
</gene>
<dbReference type="AlphaFoldDB" id="A0A6J2V5P1"/>
<dbReference type="PANTHER" id="PTHR12478:SF7">
    <property type="entry name" value="DNA DAMAGE-INDUCIBLE TRANSCRIPT 4 PROTEIN"/>
    <property type="match status" value="1"/>
</dbReference>
<organism evidence="8 9">
    <name type="scientific">Chanos chanos</name>
    <name type="common">Milkfish</name>
    <name type="synonym">Mugil chanos</name>
    <dbReference type="NCBI Taxonomy" id="29144"/>
    <lineage>
        <taxon>Eukaryota</taxon>
        <taxon>Metazoa</taxon>
        <taxon>Chordata</taxon>
        <taxon>Craniata</taxon>
        <taxon>Vertebrata</taxon>
        <taxon>Euteleostomi</taxon>
        <taxon>Actinopterygii</taxon>
        <taxon>Neopterygii</taxon>
        <taxon>Teleostei</taxon>
        <taxon>Ostariophysi</taxon>
        <taxon>Gonorynchiformes</taxon>
        <taxon>Chanidae</taxon>
        <taxon>Chanos</taxon>
    </lineage>
</organism>
<reference evidence="9" key="1">
    <citation type="submission" date="2025-08" db="UniProtKB">
        <authorList>
            <consortium name="RefSeq"/>
        </authorList>
    </citation>
    <scope>IDENTIFICATION</scope>
</reference>
<proteinExistence type="inferred from homology"/>
<accession>A0A6J2V5P1</accession>
<evidence type="ECO:0000256" key="6">
    <source>
        <dbReference type="ARBA" id="ARBA00023128"/>
    </source>
</evidence>
<dbReference type="GO" id="GO:0001666">
    <property type="term" value="P:response to hypoxia"/>
    <property type="evidence" value="ECO:0007669"/>
    <property type="project" value="TreeGrafter"/>
</dbReference>
<dbReference type="GO" id="GO:0006915">
    <property type="term" value="P:apoptotic process"/>
    <property type="evidence" value="ECO:0007669"/>
    <property type="project" value="UniProtKB-KW"/>
</dbReference>
<dbReference type="InParanoid" id="A0A6J2V5P1"/>
<dbReference type="PANTHER" id="PTHR12478">
    <property type="entry name" value="DNA-DAMAGE-INDUCIBLE TRANSCRIPT 4 PROTEIN DDIT4"/>
    <property type="match status" value="1"/>
</dbReference>
<keyword evidence="5" id="KW-0053">Apoptosis</keyword>
<keyword evidence="8" id="KW-1185">Reference proteome</keyword>
<comment type="subcellular location">
    <subcellularLocation>
        <location evidence="2">Cytoplasm</location>
    </subcellularLocation>
    <subcellularLocation>
        <location evidence="1">Mitochondrion</location>
    </subcellularLocation>
</comment>
<dbReference type="RefSeq" id="XP_030628285.1">
    <property type="nucleotide sequence ID" value="XM_030772425.1"/>
</dbReference>
<keyword evidence="6" id="KW-0496">Mitochondrion</keyword>
<evidence type="ECO:0000256" key="3">
    <source>
        <dbReference type="ARBA" id="ARBA00010670"/>
    </source>
</evidence>
<evidence type="ECO:0000313" key="8">
    <source>
        <dbReference type="Proteomes" id="UP000504632"/>
    </source>
</evidence>
<evidence type="ECO:0000256" key="5">
    <source>
        <dbReference type="ARBA" id="ARBA00022703"/>
    </source>
</evidence>
<dbReference type="GO" id="GO:0071889">
    <property type="term" value="F:14-3-3 protein binding"/>
    <property type="evidence" value="ECO:0007669"/>
    <property type="project" value="TreeGrafter"/>
</dbReference>
<protein>
    <recommendedName>
        <fullName evidence="7">DNA damage-inducible transcript 4 protein</fullName>
    </recommendedName>
</protein>
<comment type="similarity">
    <text evidence="3">Belongs to the DDIT4 family.</text>
</comment>
<keyword evidence="4" id="KW-0963">Cytoplasm</keyword>
<sequence length="191" mass="21457">MDCSCPPSPPGSGLSRPLPWDRLMQKLFEHNLTSQILNTNESKRRNSGSTVELKDPFEETLCAEVMTFISQTLSETKVGVLGCSSLLIPGELLEHIGQELLHLADSEPCGLRGAVLDVCVENKNSRQRVEQFAVDPYVVPTFHLTLVLRPDLEGLWPRFARRLGHSFRLSTSFKIIKQKLYCSGELITEEF</sequence>
<dbReference type="Gene3D" id="3.90.470.40">
    <property type="entry name" value="RTP801-like"/>
    <property type="match status" value="1"/>
</dbReference>
<dbReference type="Proteomes" id="UP000504632">
    <property type="component" value="Chromosome 4"/>
</dbReference>
<evidence type="ECO:0000313" key="9">
    <source>
        <dbReference type="RefSeq" id="XP_030628285.1"/>
    </source>
</evidence>
<dbReference type="InterPro" id="IPR012918">
    <property type="entry name" value="RTP801-like"/>
</dbReference>
<name>A0A6J2V5P1_CHACN</name>
<evidence type="ECO:0000256" key="7">
    <source>
        <dbReference type="ARBA" id="ARBA00040168"/>
    </source>
</evidence>
<dbReference type="GeneID" id="115810492"/>
<dbReference type="GO" id="GO:0005739">
    <property type="term" value="C:mitochondrion"/>
    <property type="evidence" value="ECO:0007669"/>
    <property type="project" value="UniProtKB-SubCell"/>
</dbReference>
<dbReference type="InterPro" id="IPR038281">
    <property type="entry name" value="RTP801-like_C_sf"/>
</dbReference>
<evidence type="ECO:0000256" key="2">
    <source>
        <dbReference type="ARBA" id="ARBA00004496"/>
    </source>
</evidence>
<dbReference type="OrthoDB" id="10018535at2759"/>
<evidence type="ECO:0000256" key="4">
    <source>
        <dbReference type="ARBA" id="ARBA00022490"/>
    </source>
</evidence>
<evidence type="ECO:0000256" key="1">
    <source>
        <dbReference type="ARBA" id="ARBA00004173"/>
    </source>
</evidence>
<dbReference type="Pfam" id="PF07809">
    <property type="entry name" value="RTP801_C"/>
    <property type="match status" value="1"/>
</dbReference>
<dbReference type="GO" id="GO:0032007">
    <property type="term" value="P:negative regulation of TOR signaling"/>
    <property type="evidence" value="ECO:0007669"/>
    <property type="project" value="TreeGrafter"/>
</dbReference>